<name>A0A0F9MJW4_9ZZZZ</name>
<accession>A0A0F9MJW4</accession>
<evidence type="ECO:0000313" key="1">
    <source>
        <dbReference type="EMBL" id="KKN07625.1"/>
    </source>
</evidence>
<dbReference type="AlphaFoldDB" id="A0A0F9MJW4"/>
<organism evidence="1">
    <name type="scientific">marine sediment metagenome</name>
    <dbReference type="NCBI Taxonomy" id="412755"/>
    <lineage>
        <taxon>unclassified sequences</taxon>
        <taxon>metagenomes</taxon>
        <taxon>ecological metagenomes</taxon>
    </lineage>
</organism>
<protein>
    <recommendedName>
        <fullName evidence="2">Sialidase domain-containing protein</fullName>
    </recommendedName>
</protein>
<sequence length="393" mass="42531">MANVTINGAAFQTLFARSSEHGIVWTTPDVGYAIHLDSDRNVLYQKTADAGVTWGSEIQIDAGTTNAFIAVWYDKWTSEASGTEIHVAYHDGNNVSYRGLDTSDDSLSTQTTVFSGTSASAANLNDGQTAIVKSRGGNLYVASHIDGGGEIDFSRSTDGGANWTSRTDVYDGNQDRVILTPGSEADNQDIWGFYKDISANELSIKVYDNSGNSWAETAIESYVAEDDEFLMMGASHRQSDNHTILCSINDFDTATADLNVWDVASAASITAKTVVLANAAEMVDCRMLINQQNDDLYCVYSRGGTLFSSMTLRYKLSDDGGDTWGTETSLSQSADDFRWLSASHSIGDDGGRVSPIWFNDDLNDVLVNNSLSVEIAAAGAVSIAVLRRRYEGY</sequence>
<evidence type="ECO:0008006" key="2">
    <source>
        <dbReference type="Google" id="ProtNLM"/>
    </source>
</evidence>
<proteinExistence type="predicted"/>
<dbReference type="EMBL" id="LAZR01004548">
    <property type="protein sequence ID" value="KKN07625.1"/>
    <property type="molecule type" value="Genomic_DNA"/>
</dbReference>
<reference evidence="1" key="1">
    <citation type="journal article" date="2015" name="Nature">
        <title>Complex archaea that bridge the gap between prokaryotes and eukaryotes.</title>
        <authorList>
            <person name="Spang A."/>
            <person name="Saw J.H."/>
            <person name="Jorgensen S.L."/>
            <person name="Zaremba-Niedzwiedzka K."/>
            <person name="Martijn J."/>
            <person name="Lind A.E."/>
            <person name="van Eijk R."/>
            <person name="Schleper C."/>
            <person name="Guy L."/>
            <person name="Ettema T.J."/>
        </authorList>
    </citation>
    <scope>NUCLEOTIDE SEQUENCE</scope>
</reference>
<gene>
    <name evidence="1" type="ORF">LCGC14_1065100</name>
</gene>
<dbReference type="SUPFAM" id="SSF50939">
    <property type="entry name" value="Sialidases"/>
    <property type="match status" value="1"/>
</dbReference>
<comment type="caution">
    <text evidence="1">The sequence shown here is derived from an EMBL/GenBank/DDBJ whole genome shotgun (WGS) entry which is preliminary data.</text>
</comment>
<dbReference type="InterPro" id="IPR036278">
    <property type="entry name" value="Sialidase_sf"/>
</dbReference>